<evidence type="ECO:0000313" key="2">
    <source>
        <dbReference type="EMBL" id="MBX64558.1"/>
    </source>
</evidence>
<dbReference type="EMBL" id="GGEC01084074">
    <property type="protein sequence ID" value="MBX64558.1"/>
    <property type="molecule type" value="Transcribed_RNA"/>
</dbReference>
<dbReference type="AlphaFoldDB" id="A0A2P2QC32"/>
<sequence>MQWVLLYRHIISLLEAKLCFKLTVRCVILVEYKMGILS</sequence>
<name>A0A2P2QC32_RHIMU</name>
<protein>
    <submittedName>
        <fullName evidence="2">Uncharacterized protein</fullName>
    </submittedName>
</protein>
<feature type="signal peptide" evidence="1">
    <location>
        <begin position="1"/>
        <end position="16"/>
    </location>
</feature>
<proteinExistence type="predicted"/>
<reference evidence="2" key="1">
    <citation type="submission" date="2018-02" db="EMBL/GenBank/DDBJ databases">
        <title>Rhizophora mucronata_Transcriptome.</title>
        <authorList>
            <person name="Meera S.P."/>
            <person name="Sreeshan A."/>
            <person name="Augustine A."/>
        </authorList>
    </citation>
    <scope>NUCLEOTIDE SEQUENCE</scope>
    <source>
        <tissue evidence="2">Leaf</tissue>
    </source>
</reference>
<organism evidence="2">
    <name type="scientific">Rhizophora mucronata</name>
    <name type="common">Asiatic mangrove</name>
    <dbReference type="NCBI Taxonomy" id="61149"/>
    <lineage>
        <taxon>Eukaryota</taxon>
        <taxon>Viridiplantae</taxon>
        <taxon>Streptophyta</taxon>
        <taxon>Embryophyta</taxon>
        <taxon>Tracheophyta</taxon>
        <taxon>Spermatophyta</taxon>
        <taxon>Magnoliopsida</taxon>
        <taxon>eudicotyledons</taxon>
        <taxon>Gunneridae</taxon>
        <taxon>Pentapetalae</taxon>
        <taxon>rosids</taxon>
        <taxon>fabids</taxon>
        <taxon>Malpighiales</taxon>
        <taxon>Rhizophoraceae</taxon>
        <taxon>Rhizophora</taxon>
    </lineage>
</organism>
<evidence type="ECO:0000256" key="1">
    <source>
        <dbReference type="SAM" id="SignalP"/>
    </source>
</evidence>
<accession>A0A2P2QC32</accession>
<feature type="chain" id="PRO_5015165029" evidence="1">
    <location>
        <begin position="17"/>
        <end position="38"/>
    </location>
</feature>
<keyword evidence="1" id="KW-0732">Signal</keyword>